<dbReference type="HOGENOM" id="CLU_3352018_0_0_1"/>
<keyword evidence="2" id="KW-1185">Reference proteome</keyword>
<dbReference type="Proteomes" id="UP000004995">
    <property type="component" value="Unassembled WGS sequence"/>
</dbReference>
<accession>K4ANE5</accession>
<dbReference type="EMBL" id="AGNK02005929">
    <property type="status" value="NOT_ANNOTATED_CDS"/>
    <property type="molecule type" value="Genomic_DNA"/>
</dbReference>
<dbReference type="Gramene" id="KQK90378">
    <property type="protein sequence ID" value="KQK90378"/>
    <property type="gene ID" value="SETIT_040442mg"/>
</dbReference>
<evidence type="ECO:0000313" key="2">
    <source>
        <dbReference type="Proteomes" id="UP000004995"/>
    </source>
</evidence>
<organism evidence="1 2">
    <name type="scientific">Setaria italica</name>
    <name type="common">Foxtail millet</name>
    <name type="synonym">Panicum italicum</name>
    <dbReference type="NCBI Taxonomy" id="4555"/>
    <lineage>
        <taxon>Eukaryota</taxon>
        <taxon>Viridiplantae</taxon>
        <taxon>Streptophyta</taxon>
        <taxon>Embryophyta</taxon>
        <taxon>Tracheophyta</taxon>
        <taxon>Spermatophyta</taxon>
        <taxon>Magnoliopsida</taxon>
        <taxon>Liliopsida</taxon>
        <taxon>Poales</taxon>
        <taxon>Poaceae</taxon>
        <taxon>PACMAD clade</taxon>
        <taxon>Panicoideae</taxon>
        <taxon>Panicodae</taxon>
        <taxon>Paniceae</taxon>
        <taxon>Cenchrinae</taxon>
        <taxon>Setaria</taxon>
    </lineage>
</organism>
<proteinExistence type="predicted"/>
<dbReference type="AlphaFoldDB" id="K4ANE5"/>
<dbReference type="EnsemblPlants" id="KQK90378">
    <property type="protein sequence ID" value="KQK90378"/>
    <property type="gene ID" value="SETIT_040442mg"/>
</dbReference>
<protein>
    <submittedName>
        <fullName evidence="1">Uncharacterized protein</fullName>
    </submittedName>
</protein>
<reference evidence="2" key="1">
    <citation type="journal article" date="2012" name="Nat. Biotechnol.">
        <title>Reference genome sequence of the model plant Setaria.</title>
        <authorList>
            <person name="Bennetzen J.L."/>
            <person name="Schmutz J."/>
            <person name="Wang H."/>
            <person name="Percifield R."/>
            <person name="Hawkins J."/>
            <person name="Pontaroli A.C."/>
            <person name="Estep M."/>
            <person name="Feng L."/>
            <person name="Vaughn J.N."/>
            <person name="Grimwood J."/>
            <person name="Jenkins J."/>
            <person name="Barry K."/>
            <person name="Lindquist E."/>
            <person name="Hellsten U."/>
            <person name="Deshpande S."/>
            <person name="Wang X."/>
            <person name="Wu X."/>
            <person name="Mitros T."/>
            <person name="Triplett J."/>
            <person name="Yang X."/>
            <person name="Ye C.Y."/>
            <person name="Mauro-Herrera M."/>
            <person name="Wang L."/>
            <person name="Li P."/>
            <person name="Sharma M."/>
            <person name="Sharma R."/>
            <person name="Ronald P.C."/>
            <person name="Panaud O."/>
            <person name="Kellogg E.A."/>
            <person name="Brutnell T.P."/>
            <person name="Doust A.N."/>
            <person name="Tuskan G.A."/>
            <person name="Rokhsar D."/>
            <person name="Devos K.M."/>
        </authorList>
    </citation>
    <scope>NUCLEOTIDE SEQUENCE [LARGE SCALE GENOMIC DNA]</scope>
    <source>
        <strain evidence="2">cv. Yugu1</strain>
    </source>
</reference>
<sequence>MNCVCVGPRQTCRVEMLLSWVFWYMWQINTQLLVLIC</sequence>
<dbReference type="InParanoid" id="K4ANE5"/>
<reference evidence="1" key="2">
    <citation type="submission" date="2018-08" db="UniProtKB">
        <authorList>
            <consortium name="EnsemblPlants"/>
        </authorList>
    </citation>
    <scope>IDENTIFICATION</scope>
    <source>
        <strain evidence="1">Yugu1</strain>
    </source>
</reference>
<name>K4ANE5_SETIT</name>
<evidence type="ECO:0000313" key="1">
    <source>
        <dbReference type="EnsemblPlants" id="KQK90378"/>
    </source>
</evidence>